<dbReference type="InterPro" id="IPR021109">
    <property type="entry name" value="Peptidase_aspartic_dom_sf"/>
</dbReference>
<dbReference type="InterPro" id="IPR001461">
    <property type="entry name" value="Aspartic_peptidase_A1"/>
</dbReference>
<evidence type="ECO:0000256" key="3">
    <source>
        <dbReference type="ARBA" id="ARBA00022750"/>
    </source>
</evidence>
<protein>
    <submittedName>
        <fullName evidence="8">Propenicillopepsin-JT3</fullName>
    </submittedName>
</protein>
<dbReference type="InterPro" id="IPR033121">
    <property type="entry name" value="PEPTIDASE_A1"/>
</dbReference>
<dbReference type="AlphaFoldDB" id="A0A9P6VJJ8"/>
<dbReference type="Gene3D" id="2.40.70.10">
    <property type="entry name" value="Acid Proteases"/>
    <property type="match status" value="2"/>
</dbReference>
<dbReference type="PANTHER" id="PTHR47966">
    <property type="entry name" value="BETA-SITE APP-CLEAVING ENZYME, ISOFORM A-RELATED"/>
    <property type="match status" value="1"/>
</dbReference>
<feature type="active site" evidence="5">
    <location>
        <position position="236"/>
    </location>
</feature>
<dbReference type="GO" id="GO:0006508">
    <property type="term" value="P:proteolysis"/>
    <property type="evidence" value="ECO:0007669"/>
    <property type="project" value="UniProtKB-KW"/>
</dbReference>
<organism evidence="8 9">
    <name type="scientific">Hyphodiscus hymeniophilus</name>
    <dbReference type="NCBI Taxonomy" id="353542"/>
    <lineage>
        <taxon>Eukaryota</taxon>
        <taxon>Fungi</taxon>
        <taxon>Dikarya</taxon>
        <taxon>Ascomycota</taxon>
        <taxon>Pezizomycotina</taxon>
        <taxon>Leotiomycetes</taxon>
        <taxon>Helotiales</taxon>
        <taxon>Hyphodiscaceae</taxon>
        <taxon>Hyphodiscus</taxon>
    </lineage>
</organism>
<dbReference type="Pfam" id="PF00026">
    <property type="entry name" value="Asp"/>
    <property type="match status" value="1"/>
</dbReference>
<keyword evidence="4 6" id="KW-0378">Hydrolase</keyword>
<proteinExistence type="inferred from homology"/>
<dbReference type="InterPro" id="IPR034163">
    <property type="entry name" value="Aspergillopepsin-like_cat_dom"/>
</dbReference>
<dbReference type="PROSITE" id="PS00141">
    <property type="entry name" value="ASP_PROTEASE"/>
    <property type="match status" value="2"/>
</dbReference>
<dbReference type="Proteomes" id="UP000785200">
    <property type="component" value="Unassembled WGS sequence"/>
</dbReference>
<dbReference type="InterPro" id="IPR001969">
    <property type="entry name" value="Aspartic_peptidase_AS"/>
</dbReference>
<evidence type="ECO:0000313" key="9">
    <source>
        <dbReference type="Proteomes" id="UP000785200"/>
    </source>
</evidence>
<gene>
    <name evidence="8" type="ORF">D0Z07_4754</name>
</gene>
<dbReference type="SUPFAM" id="SSF50630">
    <property type="entry name" value="Acid proteases"/>
    <property type="match status" value="1"/>
</dbReference>
<feature type="domain" description="Peptidase A1" evidence="7">
    <location>
        <begin position="30"/>
        <end position="342"/>
    </location>
</feature>
<dbReference type="PRINTS" id="PR00792">
    <property type="entry name" value="PEPSIN"/>
</dbReference>
<dbReference type="GO" id="GO:0004190">
    <property type="term" value="F:aspartic-type endopeptidase activity"/>
    <property type="evidence" value="ECO:0007669"/>
    <property type="project" value="UniProtKB-KW"/>
</dbReference>
<keyword evidence="2 6" id="KW-0645">Protease</keyword>
<sequence>MSAAIAKPTIGNLTGSAVANPNPSNFDREYLVPVIIGAVTPQTINMDLDTGSSDLWVFSNSTPGAQATGHVVYQPNTCNASTCAKLLPGETWSIQYSDMSSSSGIVYSDLVTIGGAAVSSQAVEAAQIVSSSFTTDTANSGLLGMAFSSLNTCRPQQQLTWFDNIKASLAAEVWTANLQKGAAGTYNFGYIDSTAYNSNITYTPVSTLRGFWEFTFSGYQLGSSSFVTTDMAAIADTGTTLLLLPSAVVESYWAQVPSAHLEPSLGAYIYPCSATPPNFTFGIGSYRGVVPGSYLAYGPVSSQWCYGGIQSQGSSPFSVFGDVLLKAQFVVFDVGNLRIGYAAKKT</sequence>
<dbReference type="EMBL" id="VNKQ01000009">
    <property type="protein sequence ID" value="KAG0648954.1"/>
    <property type="molecule type" value="Genomic_DNA"/>
</dbReference>
<reference evidence="8" key="1">
    <citation type="submission" date="2019-07" db="EMBL/GenBank/DDBJ databases">
        <title>Hyphodiscus hymeniophilus genome sequencing and assembly.</title>
        <authorList>
            <person name="Kramer G."/>
            <person name="Nodwell J."/>
        </authorList>
    </citation>
    <scope>NUCLEOTIDE SEQUENCE</scope>
    <source>
        <strain evidence="8">ATCC 34498</strain>
    </source>
</reference>
<comment type="similarity">
    <text evidence="1 6">Belongs to the peptidase A1 family.</text>
</comment>
<keyword evidence="9" id="KW-1185">Reference proteome</keyword>
<dbReference type="FunFam" id="2.40.70.10:FF:000024">
    <property type="entry name" value="Endothiapepsin"/>
    <property type="match status" value="1"/>
</dbReference>
<feature type="active site" evidence="5">
    <location>
        <position position="49"/>
    </location>
</feature>
<evidence type="ECO:0000256" key="4">
    <source>
        <dbReference type="ARBA" id="ARBA00022801"/>
    </source>
</evidence>
<dbReference type="FunFam" id="2.40.70.10:FF:000026">
    <property type="entry name" value="Endothiapepsin"/>
    <property type="match status" value="1"/>
</dbReference>
<accession>A0A9P6VJJ8</accession>
<dbReference type="PANTHER" id="PTHR47966:SF2">
    <property type="entry name" value="ASPERGILLOPEPSIN-1-RELATED"/>
    <property type="match status" value="1"/>
</dbReference>
<evidence type="ECO:0000259" key="7">
    <source>
        <dbReference type="PROSITE" id="PS51767"/>
    </source>
</evidence>
<evidence type="ECO:0000256" key="5">
    <source>
        <dbReference type="PIRSR" id="PIRSR601461-1"/>
    </source>
</evidence>
<evidence type="ECO:0000256" key="6">
    <source>
        <dbReference type="RuleBase" id="RU000454"/>
    </source>
</evidence>
<dbReference type="PROSITE" id="PS51767">
    <property type="entry name" value="PEPTIDASE_A1"/>
    <property type="match status" value="1"/>
</dbReference>
<keyword evidence="3 6" id="KW-0064">Aspartyl protease</keyword>
<evidence type="ECO:0000313" key="8">
    <source>
        <dbReference type="EMBL" id="KAG0648954.1"/>
    </source>
</evidence>
<dbReference type="CDD" id="cd06097">
    <property type="entry name" value="Aspergillopepsin_like"/>
    <property type="match status" value="1"/>
</dbReference>
<evidence type="ECO:0000256" key="2">
    <source>
        <dbReference type="ARBA" id="ARBA00022670"/>
    </source>
</evidence>
<evidence type="ECO:0000256" key="1">
    <source>
        <dbReference type="ARBA" id="ARBA00007447"/>
    </source>
</evidence>
<comment type="caution">
    <text evidence="8">The sequence shown here is derived from an EMBL/GenBank/DDBJ whole genome shotgun (WGS) entry which is preliminary data.</text>
</comment>
<name>A0A9P6VJJ8_9HELO</name>
<dbReference type="OrthoDB" id="2747330at2759"/>